<evidence type="ECO:0000313" key="3">
    <source>
        <dbReference type="EMBL" id="MDJ1160287.1"/>
    </source>
</evidence>
<feature type="domain" description="Phasin" evidence="2">
    <location>
        <begin position="19"/>
        <end position="101"/>
    </location>
</feature>
<dbReference type="Proteomes" id="UP001321492">
    <property type="component" value="Unassembled WGS sequence"/>
</dbReference>
<comment type="caution">
    <text evidence="3">The sequence shown here is derived from an EMBL/GenBank/DDBJ whole genome shotgun (WGS) entry which is preliminary data.</text>
</comment>
<organism evidence="3 4">
    <name type="scientific">Chelatococcus albus</name>
    <dbReference type="NCBI Taxonomy" id="3047466"/>
    <lineage>
        <taxon>Bacteria</taxon>
        <taxon>Pseudomonadati</taxon>
        <taxon>Pseudomonadota</taxon>
        <taxon>Alphaproteobacteria</taxon>
        <taxon>Hyphomicrobiales</taxon>
        <taxon>Chelatococcaceae</taxon>
        <taxon>Chelatococcus</taxon>
    </lineage>
</organism>
<accession>A0ABT7ALN0</accession>
<proteinExistence type="predicted"/>
<reference evidence="3 4" key="1">
    <citation type="submission" date="2023-05" db="EMBL/GenBank/DDBJ databases">
        <title>Chelatococcus sp. nov., a moderately thermophilic bacterium isolated from hot spring microbial mat.</title>
        <authorList>
            <person name="Hu C.-J."/>
            <person name="Li W.-J."/>
        </authorList>
    </citation>
    <scope>NUCLEOTIDE SEQUENCE [LARGE SCALE GENOMIC DNA]</scope>
    <source>
        <strain evidence="3 4">SYSU G07232</strain>
    </source>
</reference>
<dbReference type="InterPro" id="IPR018968">
    <property type="entry name" value="Phasin"/>
</dbReference>
<evidence type="ECO:0000256" key="1">
    <source>
        <dbReference type="SAM" id="MobiDB-lite"/>
    </source>
</evidence>
<feature type="region of interest" description="Disordered" evidence="1">
    <location>
        <begin position="104"/>
        <end position="123"/>
    </location>
</feature>
<gene>
    <name evidence="3" type="ORF">QNA08_18920</name>
</gene>
<keyword evidence="4" id="KW-1185">Reference proteome</keyword>
<protein>
    <submittedName>
        <fullName evidence="3">Phasin family protein</fullName>
    </submittedName>
</protein>
<evidence type="ECO:0000259" key="2">
    <source>
        <dbReference type="Pfam" id="PF09361"/>
    </source>
</evidence>
<sequence>MTDLLHDLLGPSKALAVQAHKANRVTLANLERLTAFQMDALQAYVDLGGARLKAAMDIHDLGGLITFQANHLRLLMTLYEKLIADARALADLGVAFKAELDRAGENEAAPPQTAQAPSSRKAA</sequence>
<name>A0ABT7ALN0_9HYPH</name>
<dbReference type="RefSeq" id="WP_283742285.1">
    <property type="nucleotide sequence ID" value="NZ_JASJEV010000034.1"/>
</dbReference>
<evidence type="ECO:0000313" key="4">
    <source>
        <dbReference type="Proteomes" id="UP001321492"/>
    </source>
</evidence>
<feature type="compositionally biased region" description="Low complexity" evidence="1">
    <location>
        <begin position="108"/>
        <end position="117"/>
    </location>
</feature>
<dbReference type="Pfam" id="PF09361">
    <property type="entry name" value="Phasin_2"/>
    <property type="match status" value="1"/>
</dbReference>
<dbReference type="EMBL" id="JASJEV010000034">
    <property type="protein sequence ID" value="MDJ1160287.1"/>
    <property type="molecule type" value="Genomic_DNA"/>
</dbReference>